<organism evidence="1 2">
    <name type="scientific">Microbacterium halimionae</name>
    <dbReference type="NCBI Taxonomy" id="1526413"/>
    <lineage>
        <taxon>Bacteria</taxon>
        <taxon>Bacillati</taxon>
        <taxon>Actinomycetota</taxon>
        <taxon>Actinomycetes</taxon>
        <taxon>Micrococcales</taxon>
        <taxon>Microbacteriaceae</taxon>
        <taxon>Microbacterium</taxon>
    </lineage>
</organism>
<sequence>MRQVQALKLRAAGCTYQTIADRLGYASKRGAWSAVNRALDQQRRELAREFLELELQRLDEMSVSVYRRAVNGDVKAIDSVLKIMDRRAKLLNLYRANPSGAEREGVSLLQSIEVQLRNSPDTYVPVEELEARRAL</sequence>
<dbReference type="Proteomes" id="UP000526083">
    <property type="component" value="Unassembled WGS sequence"/>
</dbReference>
<name>A0A7W3JMP7_9MICO</name>
<dbReference type="AlphaFoldDB" id="A0A7W3JMP7"/>
<evidence type="ECO:0000313" key="2">
    <source>
        <dbReference type="Proteomes" id="UP000526083"/>
    </source>
</evidence>
<reference evidence="1 2" key="1">
    <citation type="submission" date="2020-07" db="EMBL/GenBank/DDBJ databases">
        <title>Sequencing the genomes of 1000 actinobacteria strains.</title>
        <authorList>
            <person name="Klenk H.-P."/>
        </authorList>
    </citation>
    <scope>NUCLEOTIDE SEQUENCE [LARGE SCALE GENOMIC DNA]</scope>
    <source>
        <strain evidence="1 2">DSM 27576</strain>
    </source>
</reference>
<accession>A0A7W3JMP7</accession>
<evidence type="ECO:0000313" key="1">
    <source>
        <dbReference type="EMBL" id="MBA8815645.1"/>
    </source>
</evidence>
<dbReference type="EMBL" id="JACGWY010000001">
    <property type="protein sequence ID" value="MBA8815645.1"/>
    <property type="molecule type" value="Genomic_DNA"/>
</dbReference>
<protein>
    <submittedName>
        <fullName evidence="1">Uncharacterized protein</fullName>
    </submittedName>
</protein>
<proteinExistence type="predicted"/>
<keyword evidence="2" id="KW-1185">Reference proteome</keyword>
<gene>
    <name evidence="1" type="ORF">FHX48_000697</name>
</gene>
<dbReference type="RefSeq" id="WP_167048602.1">
    <property type="nucleotide sequence ID" value="NZ_JAAOZB010000002.1"/>
</dbReference>
<comment type="caution">
    <text evidence="1">The sequence shown here is derived from an EMBL/GenBank/DDBJ whole genome shotgun (WGS) entry which is preliminary data.</text>
</comment>